<dbReference type="EMBL" id="SLWS01000004">
    <property type="protein sequence ID" value="TCO59437.1"/>
    <property type="molecule type" value="Genomic_DNA"/>
</dbReference>
<organism evidence="1 2">
    <name type="scientific">Actinocrispum wychmicini</name>
    <dbReference type="NCBI Taxonomy" id="1213861"/>
    <lineage>
        <taxon>Bacteria</taxon>
        <taxon>Bacillati</taxon>
        <taxon>Actinomycetota</taxon>
        <taxon>Actinomycetes</taxon>
        <taxon>Pseudonocardiales</taxon>
        <taxon>Pseudonocardiaceae</taxon>
        <taxon>Actinocrispum</taxon>
    </lineage>
</organism>
<gene>
    <name evidence="1" type="ORF">EV192_104279</name>
</gene>
<keyword evidence="2" id="KW-1185">Reference proteome</keyword>
<dbReference type="Pfam" id="PF13671">
    <property type="entry name" value="AAA_33"/>
    <property type="match status" value="1"/>
</dbReference>
<proteinExistence type="predicted"/>
<dbReference type="SUPFAM" id="SSF52540">
    <property type="entry name" value="P-loop containing nucleoside triphosphate hydrolases"/>
    <property type="match status" value="1"/>
</dbReference>
<reference evidence="1 2" key="1">
    <citation type="submission" date="2019-03" db="EMBL/GenBank/DDBJ databases">
        <title>Genomic Encyclopedia of Type Strains, Phase IV (KMG-IV): sequencing the most valuable type-strain genomes for metagenomic binning, comparative biology and taxonomic classification.</title>
        <authorList>
            <person name="Goeker M."/>
        </authorList>
    </citation>
    <scope>NUCLEOTIDE SEQUENCE [LARGE SCALE GENOMIC DNA]</scope>
    <source>
        <strain evidence="1 2">DSM 45934</strain>
    </source>
</reference>
<dbReference type="AlphaFoldDB" id="A0A4R2JKS7"/>
<comment type="caution">
    <text evidence="1">The sequence shown here is derived from an EMBL/GenBank/DDBJ whole genome shotgun (WGS) entry which is preliminary data.</text>
</comment>
<evidence type="ECO:0000313" key="2">
    <source>
        <dbReference type="Proteomes" id="UP000295680"/>
    </source>
</evidence>
<sequence>MGVLLWINGPFGGGKTQTVYEIHRRLPHSVVCDPEHVGFGLQRMAPPSLRGDFQDFQAWRQGVREVLDRALTKHEGTVIAPMTLVEPGYFQEIIGGLRDDGHDVRHFALLADRERVLRRLRVRGLGGLGRESFAVSKLDVCLQRLREPGFGEHVRTDRLTIPQVADRIAACADLTLTPNTDGALRGRLRRAWTSIKHIRFD</sequence>
<dbReference type="Gene3D" id="3.40.50.300">
    <property type="entry name" value="P-loop containing nucleotide triphosphate hydrolases"/>
    <property type="match status" value="1"/>
</dbReference>
<dbReference type="Proteomes" id="UP000295680">
    <property type="component" value="Unassembled WGS sequence"/>
</dbReference>
<accession>A0A4R2JKS7</accession>
<protein>
    <submittedName>
        <fullName evidence="1">AAA domain-containing protein</fullName>
    </submittedName>
</protein>
<dbReference type="InterPro" id="IPR027417">
    <property type="entry name" value="P-loop_NTPase"/>
</dbReference>
<evidence type="ECO:0000313" key="1">
    <source>
        <dbReference type="EMBL" id="TCO59437.1"/>
    </source>
</evidence>
<name>A0A4R2JKS7_9PSEU</name>